<evidence type="ECO:0000256" key="1">
    <source>
        <dbReference type="SAM" id="MobiDB-lite"/>
    </source>
</evidence>
<accession>A0ABR9P2D8</accession>
<evidence type="ECO:0000313" key="2">
    <source>
        <dbReference type="EMBL" id="MBE2997991.1"/>
    </source>
</evidence>
<dbReference type="InterPro" id="IPR043148">
    <property type="entry name" value="TagF_C"/>
</dbReference>
<dbReference type="EMBL" id="JADBGI010000003">
    <property type="protein sequence ID" value="MBE2997991.1"/>
    <property type="molecule type" value="Genomic_DNA"/>
</dbReference>
<organism evidence="2 3">
    <name type="scientific">Nocardiopsis coralli</name>
    <dbReference type="NCBI Taxonomy" id="2772213"/>
    <lineage>
        <taxon>Bacteria</taxon>
        <taxon>Bacillati</taxon>
        <taxon>Actinomycetota</taxon>
        <taxon>Actinomycetes</taxon>
        <taxon>Streptosporangiales</taxon>
        <taxon>Nocardiopsidaceae</taxon>
        <taxon>Nocardiopsis</taxon>
    </lineage>
</organism>
<keyword evidence="3" id="KW-1185">Reference proteome</keyword>
<sequence length="594" mass="64608">MTDQSPRTSRSPDEAPTRPLALTRDWRTARTDLDVLLVVHSLTAATRIADVLPALHDPRVQLHCVRTTGVFEAGIDDFVHHHGLHELTWDQAETGRFDLAVTASLGDDLHTISAPILRLPHGNGYNKYWNQEPGTRNQEPGTRNQEPGTRNQEPGTSARAFGLSDATLRHDGHLVPTAIALSHHEQFTRLREGAPAALPHAFLAGDPCHDRLLASEPHRLRYRQALGVRPHQELVTVNSTWREDSLHGVDPGLTARLLAELPHDHYRVALVLHPNVWSAHSPHQIRAWLDAPLRAGLHLVPPHEGWRAAVVAADHVLSDHGSVGMYAAALGKPVLLDHHGQETLDPRSGLGRVHEAAHRLDPHAPLVPQLHLAGKLRPHTHRIAADLVSSAPWYSLELVRAEAYRIMGAEPPDAPPALLAVPVPDPDDVGTPPASLWTAVDTHHEPDGTLTLSVHRAPASVVPQGVPGAVLVCDHRERDHRIAAQADAVTAPRDTLPADEGLWAQSVFQHRPGAQYTLAHAPERITVRPRGSEPVHLVLDPAQPMDHGLVAAVVAERHLDGAAGGVRALRDGTAPLRIRTGPEHTVTVGLTTEQ</sequence>
<dbReference type="Gene3D" id="3.40.50.12580">
    <property type="match status" value="1"/>
</dbReference>
<dbReference type="RefSeq" id="WP_193120629.1">
    <property type="nucleotide sequence ID" value="NZ_JADBGI010000003.1"/>
</dbReference>
<reference evidence="2 3" key="1">
    <citation type="submission" date="2020-09" db="EMBL/GenBank/DDBJ databases">
        <title>Diversity and distribution of actinomycetes associated with coral in the coast of Hainan.</title>
        <authorList>
            <person name="Li F."/>
        </authorList>
    </citation>
    <scope>NUCLEOTIDE SEQUENCE [LARGE SCALE GENOMIC DNA]</scope>
    <source>
        <strain evidence="2 3">HNM0947</strain>
    </source>
</reference>
<proteinExistence type="predicted"/>
<comment type="caution">
    <text evidence="2">The sequence shown here is derived from an EMBL/GenBank/DDBJ whole genome shotgun (WGS) entry which is preliminary data.</text>
</comment>
<evidence type="ECO:0000313" key="3">
    <source>
        <dbReference type="Proteomes" id="UP000806528"/>
    </source>
</evidence>
<dbReference type="Proteomes" id="UP000806528">
    <property type="component" value="Unassembled WGS sequence"/>
</dbReference>
<dbReference type="SUPFAM" id="SSF53756">
    <property type="entry name" value="UDP-Glycosyltransferase/glycogen phosphorylase"/>
    <property type="match status" value="1"/>
</dbReference>
<name>A0ABR9P2D8_9ACTN</name>
<feature type="compositionally biased region" description="Polar residues" evidence="1">
    <location>
        <begin position="128"/>
        <end position="155"/>
    </location>
</feature>
<gene>
    <name evidence="2" type="ORF">IDM40_04605</name>
</gene>
<feature type="region of interest" description="Disordered" evidence="1">
    <location>
        <begin position="127"/>
        <end position="158"/>
    </location>
</feature>
<evidence type="ECO:0008006" key="4">
    <source>
        <dbReference type="Google" id="ProtNLM"/>
    </source>
</evidence>
<protein>
    <recommendedName>
        <fullName evidence="4">CDP-Glycerol:Poly(Glycerophosphate) glycerophosphotransferase</fullName>
    </recommendedName>
</protein>